<gene>
    <name evidence="2" type="ORF">SPSC_03451</name>
</gene>
<accession>A0A140KMW0</accession>
<reference evidence="2" key="1">
    <citation type="submission" date="2014-06" db="EMBL/GenBank/DDBJ databases">
        <authorList>
            <person name="Ju J."/>
            <person name="Zhang J."/>
        </authorList>
    </citation>
    <scope>NUCLEOTIDE SEQUENCE</scope>
    <source>
        <strain evidence="2">SscI8</strain>
    </source>
</reference>
<dbReference type="EMBL" id="LK056667">
    <property type="protein sequence ID" value="CDR87603.1"/>
    <property type="molecule type" value="Genomic_DNA"/>
</dbReference>
<dbReference type="PANTHER" id="PTHR23022">
    <property type="entry name" value="TRANSPOSABLE ELEMENT-RELATED"/>
    <property type="match status" value="1"/>
</dbReference>
<dbReference type="GO" id="GO:0003677">
    <property type="term" value="F:DNA binding"/>
    <property type="evidence" value="ECO:0007669"/>
    <property type="project" value="InterPro"/>
</dbReference>
<dbReference type="SUPFAM" id="SSF46689">
    <property type="entry name" value="Homeodomain-like"/>
    <property type="match status" value="1"/>
</dbReference>
<dbReference type="InterPro" id="IPR009057">
    <property type="entry name" value="Homeodomain-like_sf"/>
</dbReference>
<dbReference type="OrthoDB" id="2553913at2759"/>
<evidence type="ECO:0000313" key="2">
    <source>
        <dbReference type="EMBL" id="CDR87603.1"/>
    </source>
</evidence>
<dbReference type="InterPro" id="IPR002492">
    <property type="entry name" value="Transposase_Tc1-like"/>
</dbReference>
<dbReference type="PANTHER" id="PTHR23022:SF135">
    <property type="entry name" value="SI:DKEY-77F5.3"/>
    <property type="match status" value="1"/>
</dbReference>
<dbReference type="GO" id="GO:0015074">
    <property type="term" value="P:DNA integration"/>
    <property type="evidence" value="ECO:0007669"/>
    <property type="project" value="InterPro"/>
</dbReference>
<dbReference type="InterPro" id="IPR036397">
    <property type="entry name" value="RNaseH_sf"/>
</dbReference>
<dbReference type="GO" id="GO:0006313">
    <property type="term" value="P:DNA transposition"/>
    <property type="evidence" value="ECO:0007669"/>
    <property type="project" value="InterPro"/>
</dbReference>
<sequence length="377" mass="43335">MHPTNHHSATCRQPGGLKLYTHAAQTSWKALEENCFVTEGLSSMSISFTLHILYYNIMKKISQQCHKEIIQKLKDGLSHRKIAQQYNVAIGTVSNVRKTLLAVLPKSKMGRLKKMQFHHHHFLEREFKSRTIKTVQQACQVFKERFNTNISHTTMHKELIKQHYKARVIIKRPLLTKKHRKACLLFAQTYKDWTVDDWKSIIWSDEIKINCMGSDGHCFCWLKASGLASSLIQPTLKYGSGSIMVWGCMTRAGAGKMTVIHGFMDSTIYVNILKENLQDGNPKHTSGYTKDWFRRKGIQTLPWPAQSLDLNPIEHLWGLLKHCLGQYPTAPQGQQELAIRVAKEWDKITPTDCQKLIESMPQRLRAVIKAKGSHTKY</sequence>
<dbReference type="AlphaFoldDB" id="A0A140KMW0"/>
<proteinExistence type="predicted"/>
<dbReference type="Pfam" id="PF01498">
    <property type="entry name" value="HTH_Tnp_Tc3_2"/>
    <property type="match status" value="1"/>
</dbReference>
<dbReference type="Gene3D" id="3.30.420.10">
    <property type="entry name" value="Ribonuclease H-like superfamily/Ribonuclease H"/>
    <property type="match status" value="1"/>
</dbReference>
<evidence type="ECO:0000259" key="1">
    <source>
        <dbReference type="Pfam" id="PF01498"/>
    </source>
</evidence>
<feature type="domain" description="Transposase Tc1-like" evidence="1">
    <location>
        <begin position="133"/>
        <end position="192"/>
    </location>
</feature>
<name>A0A140KMW0_9BASI</name>
<organism evidence="2">
    <name type="scientific">Sporisorium scitamineum</name>
    <dbReference type="NCBI Taxonomy" id="49012"/>
    <lineage>
        <taxon>Eukaryota</taxon>
        <taxon>Fungi</taxon>
        <taxon>Dikarya</taxon>
        <taxon>Basidiomycota</taxon>
        <taxon>Ustilaginomycotina</taxon>
        <taxon>Ustilaginomycetes</taxon>
        <taxon>Ustilaginales</taxon>
        <taxon>Ustilaginaceae</taxon>
        <taxon>Sporisorium</taxon>
    </lineage>
</organism>
<protein>
    <submittedName>
        <fullName evidence="2">Related to transposase</fullName>
    </submittedName>
</protein>
<dbReference type="InterPro" id="IPR052338">
    <property type="entry name" value="Transposase_5"/>
</dbReference>